<dbReference type="InterPro" id="IPR007526">
    <property type="entry name" value="SWIRM"/>
</dbReference>
<dbReference type="AlphaFoldDB" id="A0A8H7QS67"/>
<dbReference type="GO" id="GO:0003677">
    <property type="term" value="F:DNA binding"/>
    <property type="evidence" value="ECO:0007669"/>
    <property type="project" value="UniProtKB-KW"/>
</dbReference>
<dbReference type="PANTHER" id="PTHR12802:SF41">
    <property type="entry name" value="BRAHMA ASSOCIATED PROTEIN 155 KDA"/>
    <property type="match status" value="1"/>
</dbReference>
<organism evidence="16 17">
    <name type="scientific">Mucor saturninus</name>
    <dbReference type="NCBI Taxonomy" id="64648"/>
    <lineage>
        <taxon>Eukaryota</taxon>
        <taxon>Fungi</taxon>
        <taxon>Fungi incertae sedis</taxon>
        <taxon>Mucoromycota</taxon>
        <taxon>Mucoromycotina</taxon>
        <taxon>Mucoromycetes</taxon>
        <taxon>Mucorales</taxon>
        <taxon>Mucorineae</taxon>
        <taxon>Mucoraceae</taxon>
        <taxon>Mucor</taxon>
    </lineage>
</organism>
<keyword evidence="1" id="KW-0479">Metal-binding</keyword>
<proteinExistence type="predicted"/>
<dbReference type="InterPro" id="IPR000433">
    <property type="entry name" value="Znf_ZZ"/>
</dbReference>
<dbReference type="SMART" id="SM00291">
    <property type="entry name" value="ZnF_ZZ"/>
    <property type="match status" value="1"/>
</dbReference>
<dbReference type="Gene3D" id="1.10.10.10">
    <property type="entry name" value="Winged helix-like DNA-binding domain superfamily/Winged helix DNA-binding domain"/>
    <property type="match status" value="1"/>
</dbReference>
<dbReference type="GO" id="GO:0006355">
    <property type="term" value="P:regulation of DNA-templated transcription"/>
    <property type="evidence" value="ECO:0007669"/>
    <property type="project" value="UniProtKB-ARBA"/>
</dbReference>
<feature type="coiled-coil region" evidence="9">
    <location>
        <begin position="833"/>
        <end position="860"/>
    </location>
</feature>
<evidence type="ECO:0000256" key="4">
    <source>
        <dbReference type="ARBA" id="ARBA00023015"/>
    </source>
</evidence>
<dbReference type="CDD" id="cd00167">
    <property type="entry name" value="SANT"/>
    <property type="match status" value="1"/>
</dbReference>
<evidence type="ECO:0000256" key="8">
    <source>
        <dbReference type="PROSITE-ProRule" id="PRU00228"/>
    </source>
</evidence>
<gene>
    <name evidence="16" type="ORF">INT47_007930</name>
</gene>
<keyword evidence="7" id="KW-0539">Nucleus</keyword>
<evidence type="ECO:0000256" key="10">
    <source>
        <dbReference type="SAM" id="MobiDB-lite"/>
    </source>
</evidence>
<dbReference type="PROSITE" id="PS51293">
    <property type="entry name" value="SANT"/>
    <property type="match status" value="1"/>
</dbReference>
<dbReference type="Pfam" id="PF00249">
    <property type="entry name" value="Myb_DNA-binding"/>
    <property type="match status" value="1"/>
</dbReference>
<feature type="domain" description="SANT" evidence="14">
    <location>
        <begin position="639"/>
        <end position="690"/>
    </location>
</feature>
<dbReference type="Pfam" id="PF16496">
    <property type="entry name" value="SWIRM-assoc_2"/>
    <property type="match status" value="1"/>
</dbReference>
<feature type="compositionally biased region" description="Polar residues" evidence="10">
    <location>
        <begin position="875"/>
        <end position="902"/>
    </location>
</feature>
<protein>
    <recommendedName>
        <fullName evidence="18">SWIRM-domain-containing protein</fullName>
    </recommendedName>
</protein>
<dbReference type="FunFam" id="1.10.10.10:FF:000020">
    <property type="entry name" value="SWI/SNF complex subunit SMARCC2 isoform c"/>
    <property type="match status" value="1"/>
</dbReference>
<evidence type="ECO:0000256" key="2">
    <source>
        <dbReference type="ARBA" id="ARBA00022771"/>
    </source>
</evidence>
<feature type="region of interest" description="Disordered" evidence="10">
    <location>
        <begin position="869"/>
        <end position="902"/>
    </location>
</feature>
<dbReference type="GO" id="GO:0008270">
    <property type="term" value="F:zinc ion binding"/>
    <property type="evidence" value="ECO:0007669"/>
    <property type="project" value="UniProtKB-KW"/>
</dbReference>
<dbReference type="EMBL" id="JAEPRD010000123">
    <property type="protein sequence ID" value="KAG2197696.1"/>
    <property type="molecule type" value="Genomic_DNA"/>
</dbReference>
<feature type="region of interest" description="Disordered" evidence="10">
    <location>
        <begin position="261"/>
        <end position="306"/>
    </location>
</feature>
<dbReference type="Pfam" id="PF04433">
    <property type="entry name" value="SWIRM"/>
    <property type="match status" value="1"/>
</dbReference>
<dbReference type="SUPFAM" id="SSF52113">
    <property type="entry name" value="BRCT domain"/>
    <property type="match status" value="1"/>
</dbReference>
<dbReference type="PANTHER" id="PTHR12802">
    <property type="entry name" value="SWI/SNF COMPLEX-RELATED"/>
    <property type="match status" value="1"/>
</dbReference>
<evidence type="ECO:0000259" key="15">
    <source>
        <dbReference type="PROSITE" id="PS52032"/>
    </source>
</evidence>
<evidence type="ECO:0000256" key="3">
    <source>
        <dbReference type="ARBA" id="ARBA00022833"/>
    </source>
</evidence>
<feature type="domain" description="ZZ-type" evidence="12">
    <location>
        <begin position="583"/>
        <end position="637"/>
    </location>
</feature>
<feature type="domain" description="Myb-like" evidence="11">
    <location>
        <begin position="644"/>
        <end position="686"/>
    </location>
</feature>
<reference evidence="16" key="1">
    <citation type="submission" date="2020-12" db="EMBL/GenBank/DDBJ databases">
        <title>Metabolic potential, ecology and presence of endohyphal bacteria is reflected in genomic diversity of Mucoromycotina.</title>
        <authorList>
            <person name="Muszewska A."/>
            <person name="Okrasinska A."/>
            <person name="Steczkiewicz K."/>
            <person name="Drgas O."/>
            <person name="Orlowska M."/>
            <person name="Perlinska-Lenart U."/>
            <person name="Aleksandrzak-Piekarczyk T."/>
            <person name="Szatraj K."/>
            <person name="Zielenkiewicz U."/>
            <person name="Pilsyk S."/>
            <person name="Malc E."/>
            <person name="Mieczkowski P."/>
            <person name="Kruszewska J.S."/>
            <person name="Biernat P."/>
            <person name="Pawlowska J."/>
        </authorList>
    </citation>
    <scope>NUCLEOTIDE SEQUENCE</scope>
    <source>
        <strain evidence="16">WA0000017839</strain>
    </source>
</reference>
<dbReference type="InterPro" id="IPR036420">
    <property type="entry name" value="BRCT_dom_sf"/>
</dbReference>
<keyword evidence="6" id="KW-0804">Transcription</keyword>
<name>A0A8H7QS67_9FUNG</name>
<evidence type="ECO:0000259" key="11">
    <source>
        <dbReference type="PROSITE" id="PS50090"/>
    </source>
</evidence>
<evidence type="ECO:0000256" key="6">
    <source>
        <dbReference type="ARBA" id="ARBA00023163"/>
    </source>
</evidence>
<dbReference type="SMART" id="SM00717">
    <property type="entry name" value="SANT"/>
    <property type="match status" value="1"/>
</dbReference>
<comment type="caution">
    <text evidence="16">The sequence shown here is derived from an EMBL/GenBank/DDBJ whole genome shotgun (WGS) entry which is preliminary data.</text>
</comment>
<evidence type="ECO:0000256" key="5">
    <source>
        <dbReference type="ARBA" id="ARBA00023125"/>
    </source>
</evidence>
<dbReference type="InterPro" id="IPR041984">
    <property type="entry name" value="Rsc8/Ssr1/Ssr2_ZZ"/>
</dbReference>
<dbReference type="InterPro" id="IPR009057">
    <property type="entry name" value="Homeodomain-like_sf"/>
</dbReference>
<dbReference type="OrthoDB" id="118550at2759"/>
<dbReference type="InterPro" id="IPR032451">
    <property type="entry name" value="SMARCC_C"/>
</dbReference>
<dbReference type="InterPro" id="IPR017884">
    <property type="entry name" value="SANT_dom"/>
</dbReference>
<feature type="domain" description="Chromo" evidence="15">
    <location>
        <begin position="1"/>
        <end position="283"/>
    </location>
</feature>
<evidence type="ECO:0000313" key="17">
    <source>
        <dbReference type="Proteomes" id="UP000603453"/>
    </source>
</evidence>
<dbReference type="Pfam" id="PF16495">
    <property type="entry name" value="SWIRM-assoc_1"/>
    <property type="match status" value="1"/>
</dbReference>
<evidence type="ECO:0000313" key="16">
    <source>
        <dbReference type="EMBL" id="KAG2197696.1"/>
    </source>
</evidence>
<dbReference type="SUPFAM" id="SSF57850">
    <property type="entry name" value="RING/U-box"/>
    <property type="match status" value="1"/>
</dbReference>
<dbReference type="FunFam" id="1.10.10.60:FF:000014">
    <property type="entry name" value="SWI/SNF complex subunit SMARCC2 isoform C"/>
    <property type="match status" value="1"/>
</dbReference>
<evidence type="ECO:0000259" key="12">
    <source>
        <dbReference type="PROSITE" id="PS50135"/>
    </source>
</evidence>
<dbReference type="InterPro" id="IPR001005">
    <property type="entry name" value="SANT/Myb"/>
</dbReference>
<feature type="domain" description="SWIRM" evidence="13">
    <location>
        <begin position="425"/>
        <end position="522"/>
    </location>
</feature>
<dbReference type="InterPro" id="IPR036388">
    <property type="entry name" value="WH-like_DNA-bd_sf"/>
</dbReference>
<feature type="compositionally biased region" description="Acidic residues" evidence="10">
    <location>
        <begin position="261"/>
        <end position="293"/>
    </location>
</feature>
<keyword evidence="9" id="KW-0175">Coiled coil</keyword>
<dbReference type="PROSITE" id="PS50090">
    <property type="entry name" value="MYB_LIKE"/>
    <property type="match status" value="1"/>
</dbReference>
<dbReference type="Proteomes" id="UP000603453">
    <property type="component" value="Unassembled WGS sequence"/>
</dbReference>
<dbReference type="PROSITE" id="PS52032">
    <property type="entry name" value="MARR_BRCT_CHROMO"/>
    <property type="match status" value="1"/>
</dbReference>
<dbReference type="Gene3D" id="1.10.10.60">
    <property type="entry name" value="Homeodomain-like"/>
    <property type="match status" value="1"/>
</dbReference>
<keyword evidence="3" id="KW-0862">Zinc</keyword>
<evidence type="ECO:0000259" key="14">
    <source>
        <dbReference type="PROSITE" id="PS51293"/>
    </source>
</evidence>
<keyword evidence="2 8" id="KW-0863">Zinc-finger</keyword>
<evidence type="ECO:0000256" key="1">
    <source>
        <dbReference type="ARBA" id="ARBA00022723"/>
    </source>
</evidence>
<accession>A0A8H7QS67</accession>
<evidence type="ECO:0000259" key="13">
    <source>
        <dbReference type="PROSITE" id="PS50934"/>
    </source>
</evidence>
<sequence>MSGRNPRGAALGQSHYESSEIVDCFQDIIKPLASDLKQREIPFTARDLSLFVGQLQQFQQECLGAFNRPPNAPVRIPAKLFKVNPKRQLTRDSAIYAMLKAAYRYRIAQGWKKWDFSNPLKKQKNADLVQAIRNQLIKKRFIMVPKIAIMEPVPEATRKTITSFVKKIGASLVEDRNDATHIIYGRLHEYKTEGAEEDWFRTLEKDGPLVLVHWWYYPDSFDSWLPQTQQFADPEEPPEHSGPWRISVRWLQDTVRFNELMNEEDYEDIDEEEEEEEEEEEDEEEDEEDEEETIMNRKRKLSEINTPIMQKPVDSHSFKEPTAVASNEQQSQFEIAAPPVPVLHRDHQPVVRVRDIEAEKPQVGSRQRKNEFEPYLNGEITNISQYTAAHVEYPRRSTKIQKLNDNNDEKAVNIPSLIKAMPYSYDEIDLPEWFNYDLIHDLERLALPEFFTGDNPVLTPDSYKVYRDYMMMTYKSNPDYYLTISACKAKLDVDLVTLVRVHSFLESYNLINSRPDPRRRIFDPYIDSDPSAQIKPGSQRNFKDIEGADIDYLRKLIYDETQVAPIRSAWDLSVEDPNNPDGRKIFHCSNCQVDCSEIRYQSLKCKKFQVCIDCFLEGRFPATLFSGDFLRMEGGDDLEMEEEWTDDEILHLLEGVERFEDDWLLISEHVGSRSKEQCITKFLQLPINDEFLTAQLSKKELEELPFGDLPNPVMTTIAFLSGHINPGVGAAAAKTALKELMKSGEGRTEAIPIIKNEESVDVDMDADMDIVEVEEENDKTGIFSKESMKKATTSALKTAVENARKLASYEDEEIQHWTRLAVKTMVDKLSFKVQQYDELEASLENELTELEKQQDLLATSIEAISTQHFPLHGSGESNSIQPQTTDVTNDTPGSINTSTTLS</sequence>
<dbReference type="SUPFAM" id="SSF46689">
    <property type="entry name" value="Homeodomain-like"/>
    <property type="match status" value="2"/>
</dbReference>
<evidence type="ECO:0000256" key="7">
    <source>
        <dbReference type="ARBA" id="ARBA00023242"/>
    </source>
</evidence>
<keyword evidence="4" id="KW-0805">Transcription regulation</keyword>
<keyword evidence="5" id="KW-0238">DNA-binding</keyword>
<dbReference type="InterPro" id="IPR049898">
    <property type="entry name" value="MARR_BRCT_CHROMO"/>
</dbReference>
<evidence type="ECO:0008006" key="18">
    <source>
        <dbReference type="Google" id="ProtNLM"/>
    </source>
</evidence>
<dbReference type="CDD" id="cd02336">
    <property type="entry name" value="ZZ_RSC8"/>
    <property type="match status" value="1"/>
</dbReference>
<keyword evidence="17" id="KW-1185">Reference proteome</keyword>
<dbReference type="PROSITE" id="PS50934">
    <property type="entry name" value="SWIRM"/>
    <property type="match status" value="1"/>
</dbReference>
<dbReference type="InterPro" id="IPR032450">
    <property type="entry name" value="SMARCC_N"/>
</dbReference>
<dbReference type="PROSITE" id="PS50135">
    <property type="entry name" value="ZF_ZZ_2"/>
    <property type="match status" value="1"/>
</dbReference>
<evidence type="ECO:0000256" key="9">
    <source>
        <dbReference type="SAM" id="Coils"/>
    </source>
</evidence>